<dbReference type="Pfam" id="PF17919">
    <property type="entry name" value="RT_RNaseH_2"/>
    <property type="match status" value="1"/>
</dbReference>
<dbReference type="EMBL" id="GEBQ01018308">
    <property type="protein sequence ID" value="JAT21669.1"/>
    <property type="molecule type" value="Transcribed_RNA"/>
</dbReference>
<dbReference type="InterPro" id="IPR041577">
    <property type="entry name" value="RT_RNaseH_2"/>
</dbReference>
<dbReference type="EMBL" id="GEBQ01000696">
    <property type="protein sequence ID" value="JAT39281.1"/>
    <property type="molecule type" value="Transcribed_RNA"/>
</dbReference>
<proteinExistence type="predicted"/>
<dbReference type="InterPro" id="IPR043128">
    <property type="entry name" value="Rev_trsase/Diguanyl_cyclase"/>
</dbReference>
<dbReference type="FunFam" id="3.30.70.270:FF:000063">
    <property type="entry name" value="Zinc knuckle domaincontaining protein"/>
    <property type="match status" value="1"/>
</dbReference>
<accession>A0A1B6MTM9</accession>
<protein>
    <recommendedName>
        <fullName evidence="1">Reverse transcriptase/retrotransposon-derived protein RNase H-like domain-containing protein</fullName>
    </recommendedName>
</protein>
<evidence type="ECO:0000313" key="3">
    <source>
        <dbReference type="EMBL" id="JAT39281.1"/>
    </source>
</evidence>
<gene>
    <name evidence="3" type="ORF">g.4238</name>
    <name evidence="2" type="ORF">g.4239</name>
</gene>
<dbReference type="InterPro" id="IPR050951">
    <property type="entry name" value="Retrovirus_Pol_polyprotein"/>
</dbReference>
<reference evidence="3" key="1">
    <citation type="submission" date="2015-11" db="EMBL/GenBank/DDBJ databases">
        <title>De novo transcriptome assembly of four potential Pierce s Disease insect vectors from Arizona vineyards.</title>
        <authorList>
            <person name="Tassone E.E."/>
        </authorList>
    </citation>
    <scope>NUCLEOTIDE SEQUENCE</scope>
</reference>
<evidence type="ECO:0000259" key="1">
    <source>
        <dbReference type="Pfam" id="PF17919"/>
    </source>
</evidence>
<evidence type="ECO:0000313" key="2">
    <source>
        <dbReference type="EMBL" id="JAT21669.1"/>
    </source>
</evidence>
<dbReference type="GO" id="GO:0071897">
    <property type="term" value="P:DNA biosynthetic process"/>
    <property type="evidence" value="ECO:0007669"/>
    <property type="project" value="UniProtKB-ARBA"/>
</dbReference>
<dbReference type="SUPFAM" id="SSF56672">
    <property type="entry name" value="DNA/RNA polymerases"/>
    <property type="match status" value="1"/>
</dbReference>
<dbReference type="PANTHER" id="PTHR37984:SF8">
    <property type="entry name" value="CCHC-TYPE DOMAIN-CONTAINING PROTEIN"/>
    <property type="match status" value="1"/>
</dbReference>
<organism evidence="3">
    <name type="scientific">Graphocephala atropunctata</name>
    <dbReference type="NCBI Taxonomy" id="36148"/>
    <lineage>
        <taxon>Eukaryota</taxon>
        <taxon>Metazoa</taxon>
        <taxon>Ecdysozoa</taxon>
        <taxon>Arthropoda</taxon>
        <taxon>Hexapoda</taxon>
        <taxon>Insecta</taxon>
        <taxon>Pterygota</taxon>
        <taxon>Neoptera</taxon>
        <taxon>Paraneoptera</taxon>
        <taxon>Hemiptera</taxon>
        <taxon>Auchenorrhyncha</taxon>
        <taxon>Membracoidea</taxon>
        <taxon>Cicadellidae</taxon>
        <taxon>Cicadellinae</taxon>
        <taxon>Cicadellini</taxon>
        <taxon>Graphocephala</taxon>
    </lineage>
</organism>
<sequence>MARSVGCIIIDDEKTAAIIEMSPPVDYGGTQKFLAMVNFVGKFIPNKSEVLKPITELLSNKCDWFWGSSQERVFEKVKKLLTSAPQLAFYDMSRPTMVSADSSSNGLGGVLLQQQTYLT</sequence>
<name>A0A1B6MTM9_9HEMI</name>
<feature type="domain" description="Reverse transcriptase/retrotransposon-derived protein RNase H-like" evidence="1">
    <location>
        <begin position="66"/>
        <end position="115"/>
    </location>
</feature>
<dbReference type="PANTHER" id="PTHR37984">
    <property type="entry name" value="PROTEIN CBG26694"/>
    <property type="match status" value="1"/>
</dbReference>
<dbReference type="InterPro" id="IPR043502">
    <property type="entry name" value="DNA/RNA_pol_sf"/>
</dbReference>
<dbReference type="AlphaFoldDB" id="A0A1B6MTM9"/>
<dbReference type="Gene3D" id="3.30.70.270">
    <property type="match status" value="1"/>
</dbReference>